<gene>
    <name evidence="5" type="ORF">U1T56_03825</name>
</gene>
<dbReference type="Pfam" id="PF00196">
    <property type="entry name" value="GerE"/>
    <property type="match status" value="1"/>
</dbReference>
<dbReference type="SMART" id="SM00421">
    <property type="entry name" value="HTH_LUXR"/>
    <property type="match status" value="1"/>
</dbReference>
<dbReference type="PRINTS" id="PR00038">
    <property type="entry name" value="HTHLUXR"/>
</dbReference>
<dbReference type="SUPFAM" id="SSF52172">
    <property type="entry name" value="CheY-like"/>
    <property type="match status" value="1"/>
</dbReference>
<protein>
    <submittedName>
        <fullName evidence="5">Response regulator transcription factor</fullName>
    </submittedName>
</protein>
<dbReference type="Gene3D" id="3.40.50.2300">
    <property type="match status" value="1"/>
</dbReference>
<feature type="modified residue" description="4-aspartylphosphate" evidence="2">
    <location>
        <position position="53"/>
    </location>
</feature>
<dbReference type="InterPro" id="IPR051015">
    <property type="entry name" value="EvgA-like"/>
</dbReference>
<comment type="caution">
    <text evidence="5">The sequence shown here is derived from an EMBL/GenBank/DDBJ whole genome shotgun (WGS) entry which is preliminary data.</text>
</comment>
<dbReference type="PROSITE" id="PS50043">
    <property type="entry name" value="HTH_LUXR_2"/>
    <property type="match status" value="1"/>
</dbReference>
<organism evidence="5 6">
    <name type="scientific">Benzoatithermus flavus</name>
    <dbReference type="NCBI Taxonomy" id="3108223"/>
    <lineage>
        <taxon>Bacteria</taxon>
        <taxon>Pseudomonadati</taxon>
        <taxon>Pseudomonadota</taxon>
        <taxon>Alphaproteobacteria</taxon>
        <taxon>Geminicoccales</taxon>
        <taxon>Geminicoccaceae</taxon>
        <taxon>Benzoatithermus</taxon>
    </lineage>
</organism>
<dbReference type="PANTHER" id="PTHR45566">
    <property type="entry name" value="HTH-TYPE TRANSCRIPTIONAL REGULATOR YHJB-RELATED"/>
    <property type="match status" value="1"/>
</dbReference>
<proteinExistence type="predicted"/>
<dbReference type="InterPro" id="IPR011006">
    <property type="entry name" value="CheY-like_superfamily"/>
</dbReference>
<dbReference type="SUPFAM" id="SSF46894">
    <property type="entry name" value="C-terminal effector domain of the bipartite response regulators"/>
    <property type="match status" value="1"/>
</dbReference>
<dbReference type="InterPro" id="IPR001789">
    <property type="entry name" value="Sig_transdc_resp-reg_receiver"/>
</dbReference>
<evidence type="ECO:0000259" key="3">
    <source>
        <dbReference type="PROSITE" id="PS50043"/>
    </source>
</evidence>
<keyword evidence="6" id="KW-1185">Reference proteome</keyword>
<reference evidence="5 6" key="1">
    <citation type="submission" date="2024-01" db="EMBL/GenBank/DDBJ databases">
        <title>Multi-omics insights into the function and evolution of sodium benzoate biodegradation pathways in Benzoatithermus flavus gen. nov., sp. nov. from hot spring.</title>
        <authorList>
            <person name="Hu C.-J."/>
            <person name="Li W.-J."/>
        </authorList>
    </citation>
    <scope>NUCLEOTIDE SEQUENCE [LARGE SCALE GENOMIC DNA]</scope>
    <source>
        <strain evidence="5 6">SYSU G07066</strain>
    </source>
</reference>
<dbReference type="InterPro" id="IPR000792">
    <property type="entry name" value="Tscrpt_reg_LuxR_C"/>
</dbReference>
<dbReference type="Proteomes" id="UP001375743">
    <property type="component" value="Unassembled WGS sequence"/>
</dbReference>
<dbReference type="PROSITE" id="PS50110">
    <property type="entry name" value="RESPONSE_REGULATORY"/>
    <property type="match status" value="1"/>
</dbReference>
<evidence type="ECO:0000256" key="1">
    <source>
        <dbReference type="ARBA" id="ARBA00023125"/>
    </source>
</evidence>
<sequence>MLVLYLAQRSAMRAGLVRALEECAPELRVLPLPNLGALASVARGVEPTLVLLDVGAGRLHDSPVAWMITSTRAQLPDVPVAILVDHEIVTDILAAFESGIRGYVPARLAPHLVAGALRLVLMGGTFVPAEPLLASLAHDDAPVRRLALSALPDEGRTADPADPALAGLSRRQLAVVDLLCRGKSNRAIADELGLPMSTVKVYARQIMRRLGAINRTQVAMKLAARRPSTDL</sequence>
<evidence type="ECO:0000259" key="4">
    <source>
        <dbReference type="PROSITE" id="PS50110"/>
    </source>
</evidence>
<accession>A0ABU8XM49</accession>
<evidence type="ECO:0000313" key="6">
    <source>
        <dbReference type="Proteomes" id="UP001375743"/>
    </source>
</evidence>
<dbReference type="PANTHER" id="PTHR45566:SF1">
    <property type="entry name" value="HTH-TYPE TRANSCRIPTIONAL REGULATOR YHJB-RELATED"/>
    <property type="match status" value="1"/>
</dbReference>
<feature type="domain" description="HTH luxR-type" evidence="3">
    <location>
        <begin position="161"/>
        <end position="226"/>
    </location>
</feature>
<dbReference type="RefSeq" id="WP_418158115.1">
    <property type="nucleotide sequence ID" value="NZ_JBBLZC010000002.1"/>
</dbReference>
<keyword evidence="1" id="KW-0238">DNA-binding</keyword>
<dbReference type="InterPro" id="IPR016032">
    <property type="entry name" value="Sig_transdc_resp-reg_C-effctor"/>
</dbReference>
<dbReference type="EMBL" id="JBBLZC010000002">
    <property type="protein sequence ID" value="MEK0082267.1"/>
    <property type="molecule type" value="Genomic_DNA"/>
</dbReference>
<keyword evidence="2" id="KW-0597">Phosphoprotein</keyword>
<dbReference type="CDD" id="cd06170">
    <property type="entry name" value="LuxR_C_like"/>
    <property type="match status" value="1"/>
</dbReference>
<evidence type="ECO:0000313" key="5">
    <source>
        <dbReference type="EMBL" id="MEK0082267.1"/>
    </source>
</evidence>
<name>A0ABU8XM49_9PROT</name>
<evidence type="ECO:0000256" key="2">
    <source>
        <dbReference type="PROSITE-ProRule" id="PRU00169"/>
    </source>
</evidence>
<feature type="domain" description="Response regulatory" evidence="4">
    <location>
        <begin position="1"/>
        <end position="121"/>
    </location>
</feature>